<evidence type="ECO:0000256" key="3">
    <source>
        <dbReference type="ARBA" id="ARBA00022679"/>
    </source>
</evidence>
<evidence type="ECO:0000256" key="11">
    <source>
        <dbReference type="SAM" id="MobiDB-lite"/>
    </source>
</evidence>
<keyword evidence="6" id="KW-0067">ATP-binding</keyword>
<gene>
    <name evidence="13" type="primary">RPS6KA4</name>
    <name evidence="13" type="ORF">HDU87_005841</name>
</gene>
<dbReference type="GO" id="GO:0017148">
    <property type="term" value="P:negative regulation of translation"/>
    <property type="evidence" value="ECO:0007669"/>
    <property type="project" value="UniProtKB-KW"/>
</dbReference>
<keyword evidence="2" id="KW-0723">Serine/threonine-protein kinase</keyword>
<proteinExistence type="inferred from homology"/>
<evidence type="ECO:0000256" key="9">
    <source>
        <dbReference type="ARBA" id="ARBA00048659"/>
    </source>
</evidence>
<dbReference type="AlphaFoldDB" id="A0AAD5XQW9"/>
<dbReference type="Pfam" id="PF00069">
    <property type="entry name" value="Pkinase"/>
    <property type="match status" value="1"/>
</dbReference>
<dbReference type="GO" id="GO:0005737">
    <property type="term" value="C:cytoplasm"/>
    <property type="evidence" value="ECO:0007669"/>
    <property type="project" value="TreeGrafter"/>
</dbReference>
<dbReference type="GO" id="GO:0004694">
    <property type="term" value="F:eukaryotic translation initiation factor 2alpha kinase activity"/>
    <property type="evidence" value="ECO:0007669"/>
    <property type="project" value="TreeGrafter"/>
</dbReference>
<reference evidence="13" key="1">
    <citation type="submission" date="2020-05" db="EMBL/GenBank/DDBJ databases">
        <title>Phylogenomic resolution of chytrid fungi.</title>
        <authorList>
            <person name="Stajich J.E."/>
            <person name="Amses K."/>
            <person name="Simmons R."/>
            <person name="Seto K."/>
            <person name="Myers J."/>
            <person name="Bonds A."/>
            <person name="Quandt C.A."/>
            <person name="Barry K."/>
            <person name="Liu P."/>
            <person name="Grigoriev I."/>
            <person name="Longcore J.E."/>
            <person name="James T.Y."/>
        </authorList>
    </citation>
    <scope>NUCLEOTIDE SEQUENCE</scope>
    <source>
        <strain evidence="13">JEL0379</strain>
    </source>
</reference>
<dbReference type="Gene3D" id="1.10.510.10">
    <property type="entry name" value="Transferase(Phosphotransferase) domain 1"/>
    <property type="match status" value="1"/>
</dbReference>
<organism evidence="13 14">
    <name type="scientific">Geranomyces variabilis</name>
    <dbReference type="NCBI Taxonomy" id="109894"/>
    <lineage>
        <taxon>Eukaryota</taxon>
        <taxon>Fungi</taxon>
        <taxon>Fungi incertae sedis</taxon>
        <taxon>Chytridiomycota</taxon>
        <taxon>Chytridiomycota incertae sedis</taxon>
        <taxon>Chytridiomycetes</taxon>
        <taxon>Spizellomycetales</taxon>
        <taxon>Powellomycetaceae</taxon>
        <taxon>Geranomyces</taxon>
    </lineage>
</organism>
<keyword evidence="5 13" id="KW-0418">Kinase</keyword>
<dbReference type="SUPFAM" id="SSF56112">
    <property type="entry name" value="Protein kinase-like (PK-like)"/>
    <property type="match status" value="1"/>
</dbReference>
<evidence type="ECO:0000256" key="6">
    <source>
        <dbReference type="ARBA" id="ARBA00022840"/>
    </source>
</evidence>
<feature type="domain" description="Protein kinase" evidence="12">
    <location>
        <begin position="108"/>
        <end position="408"/>
    </location>
</feature>
<keyword evidence="3" id="KW-0808">Transferase</keyword>
<dbReference type="Proteomes" id="UP001212152">
    <property type="component" value="Unassembled WGS sequence"/>
</dbReference>
<dbReference type="CDD" id="cd00180">
    <property type="entry name" value="PKc"/>
    <property type="match status" value="1"/>
</dbReference>
<dbReference type="PANTHER" id="PTHR11042:SF160">
    <property type="entry name" value="EUKARYOTIC TRANSLATION INITIATION FACTOR 2-ALPHA KINASE 1"/>
    <property type="match status" value="1"/>
</dbReference>
<evidence type="ECO:0000256" key="1">
    <source>
        <dbReference type="ARBA" id="ARBA00012513"/>
    </source>
</evidence>
<evidence type="ECO:0000313" key="14">
    <source>
        <dbReference type="Proteomes" id="UP001212152"/>
    </source>
</evidence>
<feature type="region of interest" description="Disordered" evidence="11">
    <location>
        <begin position="408"/>
        <end position="441"/>
    </location>
</feature>
<evidence type="ECO:0000256" key="2">
    <source>
        <dbReference type="ARBA" id="ARBA00022527"/>
    </source>
</evidence>
<evidence type="ECO:0000256" key="5">
    <source>
        <dbReference type="ARBA" id="ARBA00022777"/>
    </source>
</evidence>
<keyword evidence="4" id="KW-0547">Nucleotide-binding</keyword>
<dbReference type="PROSITE" id="PS00108">
    <property type="entry name" value="PROTEIN_KINASE_ST"/>
    <property type="match status" value="1"/>
</dbReference>
<evidence type="ECO:0000313" key="13">
    <source>
        <dbReference type="EMBL" id="KAJ3175698.1"/>
    </source>
</evidence>
<dbReference type="InterPro" id="IPR011009">
    <property type="entry name" value="Kinase-like_dom_sf"/>
</dbReference>
<comment type="similarity">
    <text evidence="8">Belongs to the protein kinase superfamily. Ser/Thr protein kinase family. GCN2 subfamily.</text>
</comment>
<evidence type="ECO:0000256" key="10">
    <source>
        <dbReference type="ARBA" id="ARBA00048977"/>
    </source>
</evidence>
<evidence type="ECO:0000256" key="8">
    <source>
        <dbReference type="ARBA" id="ARBA00037982"/>
    </source>
</evidence>
<keyword evidence="7" id="KW-0652">Protein synthesis inhibitor</keyword>
<dbReference type="PANTHER" id="PTHR11042">
    <property type="entry name" value="EUKARYOTIC TRANSLATION INITIATION FACTOR 2-ALPHA KINASE EIF2-ALPHA KINASE -RELATED"/>
    <property type="match status" value="1"/>
</dbReference>
<dbReference type="InterPro" id="IPR050339">
    <property type="entry name" value="CC_SR_Kinase"/>
</dbReference>
<comment type="caution">
    <text evidence="13">The sequence shown here is derived from an EMBL/GenBank/DDBJ whole genome shotgun (WGS) entry which is preliminary data.</text>
</comment>
<name>A0AAD5XQW9_9FUNG</name>
<sequence>MSVLSLDDLRSRLPSVNFDEPFNALNAGGRSIGEYIVQWLPITFAILESTDVPSDFIVNFARAGLRDKGLPFTQARLLKVSGLPDEFTEDYRAGQALFLAVSFAPREYKVLSHYESVPFQLVWRSPRLDGSFAVVEHVKEGNVSYARKTVDLALARSHLRETQACIERELAILRIVPNHPHLVKMRAAYTQEKKTVFVLSPWATTDLAAFFAKKETLDWWKQAVHANAVMPMIDSWCVCIASALFTLHKAHIKHRDLKPENVLLHKTDDAVIPVLCDYGLERNYSGSSLSHKTVGAVMYGSPEQNTARKVGRKADVFSFGAILVELYALLGGIPMKKVRRFSNPSYAYSIMQGDNSALISLFPSDTPAWLQRRSILAAALSPEPEERPSSQEIWARLDAVAPGSHCPIPPQLLSPLTDDGRLPADSSSDSDSDVEQAVRFG</sequence>
<comment type="catalytic activity">
    <reaction evidence="10">
        <text>L-seryl-[protein] + ATP = O-phospho-L-seryl-[protein] + ADP + H(+)</text>
        <dbReference type="Rhea" id="RHEA:17989"/>
        <dbReference type="Rhea" id="RHEA-COMP:9863"/>
        <dbReference type="Rhea" id="RHEA-COMP:11604"/>
        <dbReference type="ChEBI" id="CHEBI:15378"/>
        <dbReference type="ChEBI" id="CHEBI:29999"/>
        <dbReference type="ChEBI" id="CHEBI:30616"/>
        <dbReference type="ChEBI" id="CHEBI:83421"/>
        <dbReference type="ChEBI" id="CHEBI:456216"/>
        <dbReference type="EC" id="2.7.11.1"/>
    </reaction>
    <physiologicalReaction direction="left-to-right" evidence="10">
        <dbReference type="Rhea" id="RHEA:17990"/>
    </physiologicalReaction>
</comment>
<dbReference type="InterPro" id="IPR000719">
    <property type="entry name" value="Prot_kinase_dom"/>
</dbReference>
<dbReference type="Gene3D" id="3.30.200.20">
    <property type="entry name" value="Phosphorylase Kinase, domain 1"/>
    <property type="match status" value="1"/>
</dbReference>
<comment type="catalytic activity">
    <reaction evidence="9">
        <text>L-threonyl-[protein] + ATP = O-phospho-L-threonyl-[protein] + ADP + H(+)</text>
        <dbReference type="Rhea" id="RHEA:46608"/>
        <dbReference type="Rhea" id="RHEA-COMP:11060"/>
        <dbReference type="Rhea" id="RHEA-COMP:11605"/>
        <dbReference type="ChEBI" id="CHEBI:15378"/>
        <dbReference type="ChEBI" id="CHEBI:30013"/>
        <dbReference type="ChEBI" id="CHEBI:30616"/>
        <dbReference type="ChEBI" id="CHEBI:61977"/>
        <dbReference type="ChEBI" id="CHEBI:456216"/>
        <dbReference type="EC" id="2.7.11.1"/>
    </reaction>
    <physiologicalReaction direction="left-to-right" evidence="9">
        <dbReference type="Rhea" id="RHEA:46609"/>
    </physiologicalReaction>
</comment>
<evidence type="ECO:0000256" key="4">
    <source>
        <dbReference type="ARBA" id="ARBA00022741"/>
    </source>
</evidence>
<dbReference type="SMART" id="SM00220">
    <property type="entry name" value="S_TKc"/>
    <property type="match status" value="1"/>
</dbReference>
<dbReference type="EMBL" id="JADGJQ010000049">
    <property type="protein sequence ID" value="KAJ3175698.1"/>
    <property type="molecule type" value="Genomic_DNA"/>
</dbReference>
<accession>A0AAD5XQW9</accession>
<dbReference type="PROSITE" id="PS50011">
    <property type="entry name" value="PROTEIN_KINASE_DOM"/>
    <property type="match status" value="1"/>
</dbReference>
<dbReference type="GO" id="GO:0005634">
    <property type="term" value="C:nucleus"/>
    <property type="evidence" value="ECO:0007669"/>
    <property type="project" value="TreeGrafter"/>
</dbReference>
<dbReference type="InterPro" id="IPR008271">
    <property type="entry name" value="Ser/Thr_kinase_AS"/>
</dbReference>
<evidence type="ECO:0000259" key="12">
    <source>
        <dbReference type="PROSITE" id="PS50011"/>
    </source>
</evidence>
<protein>
    <recommendedName>
        <fullName evidence="1">non-specific serine/threonine protein kinase</fullName>
        <ecNumber evidence="1">2.7.11.1</ecNumber>
    </recommendedName>
</protein>
<dbReference type="EC" id="2.7.11.1" evidence="1"/>
<dbReference type="GO" id="GO:0005524">
    <property type="term" value="F:ATP binding"/>
    <property type="evidence" value="ECO:0007669"/>
    <property type="project" value="UniProtKB-KW"/>
</dbReference>
<keyword evidence="14" id="KW-1185">Reference proteome</keyword>
<evidence type="ECO:0000256" key="7">
    <source>
        <dbReference type="ARBA" id="ARBA00023193"/>
    </source>
</evidence>